<dbReference type="Proteomes" id="UP001152795">
    <property type="component" value="Unassembled WGS sequence"/>
</dbReference>
<feature type="non-terminal residue" evidence="2">
    <location>
        <position position="357"/>
    </location>
</feature>
<feature type="compositionally biased region" description="Basic and acidic residues" evidence="1">
    <location>
        <begin position="65"/>
        <end position="75"/>
    </location>
</feature>
<keyword evidence="3" id="KW-1185">Reference proteome</keyword>
<feature type="compositionally biased region" description="Low complexity" evidence="1">
    <location>
        <begin position="21"/>
        <end position="38"/>
    </location>
</feature>
<dbReference type="InterPro" id="IPR031526">
    <property type="entry name" value="DUF4698"/>
</dbReference>
<dbReference type="AlphaFoldDB" id="A0A7D9IW86"/>
<proteinExistence type="predicted"/>
<feature type="compositionally biased region" description="Basic residues" evidence="1">
    <location>
        <begin position="1"/>
        <end position="11"/>
    </location>
</feature>
<feature type="compositionally biased region" description="Polar residues" evidence="1">
    <location>
        <begin position="114"/>
        <end position="133"/>
    </location>
</feature>
<dbReference type="PANTHER" id="PTHR34754">
    <property type="entry name" value="COILED-COIL DOMAIN-CONTAINING PROTEIN 60"/>
    <property type="match status" value="1"/>
</dbReference>
<name>A0A7D9IW86_PARCT</name>
<dbReference type="EMBL" id="CACRXK020008459">
    <property type="protein sequence ID" value="CAB4014817.1"/>
    <property type="molecule type" value="Genomic_DNA"/>
</dbReference>
<sequence>RTNRRGTRRVSVHPQHLQRLSAVTSSSSNTVAVKSSTSPVEQKTRLTSVSSTDPAETLENTTAAESEKIIPENENIKTTGLTDVPEEKNANAKEKRVVKMKPFTMKNSPEKSQPKQRSSILSQEELSRLISSEGSERKTESRVRAWVRQTDQRSAKTTFLTAALSTFGAIRLSNNVAEIPSESRRKFSEVTEERNVVLHDKLERQNKRRWHILQRKFVRLGSSNHIRDALDKIRHDSYSDEPVETGEEMRQRVSEECAWYKDLINNFPDDIKNDRYISIVLNKIAQYGSLEGRKVSVPHFLKIMATLRPWEICYPEIAAAIEFVRENIVGFSTVEYDDWFSSWNPIKQRSSSAPVPS</sequence>
<dbReference type="Pfam" id="PF15769">
    <property type="entry name" value="DUF4698"/>
    <property type="match status" value="1"/>
</dbReference>
<reference evidence="2" key="1">
    <citation type="submission" date="2020-04" db="EMBL/GenBank/DDBJ databases">
        <authorList>
            <person name="Alioto T."/>
            <person name="Alioto T."/>
            <person name="Gomez Garrido J."/>
        </authorList>
    </citation>
    <scope>NUCLEOTIDE SEQUENCE</scope>
    <source>
        <strain evidence="2">A484AB</strain>
    </source>
</reference>
<dbReference type="PANTHER" id="PTHR34754:SF1">
    <property type="entry name" value="COILED-COIL DOMAIN-CONTAINING PROTEIN 60"/>
    <property type="match status" value="1"/>
</dbReference>
<protein>
    <submittedName>
        <fullName evidence="2">Uncharacterized protein</fullName>
    </submittedName>
</protein>
<comment type="caution">
    <text evidence="2">The sequence shown here is derived from an EMBL/GenBank/DDBJ whole genome shotgun (WGS) entry which is preliminary data.</text>
</comment>
<accession>A0A7D9IW86</accession>
<feature type="compositionally biased region" description="Basic and acidic residues" evidence="1">
    <location>
        <begin position="85"/>
        <end position="97"/>
    </location>
</feature>
<feature type="region of interest" description="Disordered" evidence="1">
    <location>
        <begin position="1"/>
        <end position="140"/>
    </location>
</feature>
<evidence type="ECO:0000313" key="2">
    <source>
        <dbReference type="EMBL" id="CAB4014817.1"/>
    </source>
</evidence>
<organism evidence="2 3">
    <name type="scientific">Paramuricea clavata</name>
    <name type="common">Red gorgonian</name>
    <name type="synonym">Violescent sea-whip</name>
    <dbReference type="NCBI Taxonomy" id="317549"/>
    <lineage>
        <taxon>Eukaryota</taxon>
        <taxon>Metazoa</taxon>
        <taxon>Cnidaria</taxon>
        <taxon>Anthozoa</taxon>
        <taxon>Octocorallia</taxon>
        <taxon>Malacalcyonacea</taxon>
        <taxon>Plexauridae</taxon>
        <taxon>Paramuricea</taxon>
    </lineage>
</organism>
<feature type="compositionally biased region" description="Polar residues" evidence="1">
    <location>
        <begin position="39"/>
        <end position="64"/>
    </location>
</feature>
<evidence type="ECO:0000313" key="3">
    <source>
        <dbReference type="Proteomes" id="UP001152795"/>
    </source>
</evidence>
<gene>
    <name evidence="2" type="ORF">PACLA_8A033188</name>
</gene>
<evidence type="ECO:0000256" key="1">
    <source>
        <dbReference type="SAM" id="MobiDB-lite"/>
    </source>
</evidence>